<protein>
    <submittedName>
        <fullName evidence="1">Uncharacterized protein</fullName>
    </submittedName>
</protein>
<organism evidence="1 2">
    <name type="scientific">Cyclocybe aegerita</name>
    <name type="common">Black poplar mushroom</name>
    <name type="synonym">Agrocybe aegerita</name>
    <dbReference type="NCBI Taxonomy" id="1973307"/>
    <lineage>
        <taxon>Eukaryota</taxon>
        <taxon>Fungi</taxon>
        <taxon>Dikarya</taxon>
        <taxon>Basidiomycota</taxon>
        <taxon>Agaricomycotina</taxon>
        <taxon>Agaricomycetes</taxon>
        <taxon>Agaricomycetidae</taxon>
        <taxon>Agaricales</taxon>
        <taxon>Agaricineae</taxon>
        <taxon>Bolbitiaceae</taxon>
        <taxon>Cyclocybe</taxon>
    </lineage>
</organism>
<sequence>MSSTHTKNLREVNNLLHNLRGEQFRHRQNVAGSREHISALRNYNSPSLPVRLADLEHGPSPAVVAPAALQKRQHSPTETLTKERLGWHRQALNLVASHLGGFPDPLEAPSLSLLCLQTVLSHCSNSAEFKDGVVPFIPHHLRRDLVRYCAIQSPLPTWKLDAIFEPHGHADGEILVVGSEASLREDHFSQHQPHSPEEDITWEQESSSSSLHTLVLLSTCLSTSTILTLPPTITTLALINLPSSIPLHRLPKLCPLLVFLDLSYNSWLQHPGSNSLNSLERVEWPRWNNLRVLGLRGCYVSEEVLRKVNQGRWDDVEIVRYNLPSIKWFAGFECCEAREQQVLIT</sequence>
<evidence type="ECO:0000313" key="2">
    <source>
        <dbReference type="Proteomes" id="UP000467700"/>
    </source>
</evidence>
<keyword evidence="2" id="KW-1185">Reference proteome</keyword>
<gene>
    <name evidence="1" type="ORF">AAE3_LOCUS8562</name>
</gene>
<evidence type="ECO:0000313" key="1">
    <source>
        <dbReference type="EMBL" id="CAA7266379.1"/>
    </source>
</evidence>
<proteinExistence type="predicted"/>
<name>A0A8S0VSA8_CYCAE</name>
<comment type="caution">
    <text evidence="1">The sequence shown here is derived from an EMBL/GenBank/DDBJ whole genome shotgun (WGS) entry which is preliminary data.</text>
</comment>
<dbReference type="EMBL" id="CACVBS010000054">
    <property type="protein sequence ID" value="CAA7266379.1"/>
    <property type="molecule type" value="Genomic_DNA"/>
</dbReference>
<reference evidence="1 2" key="1">
    <citation type="submission" date="2020-01" db="EMBL/GenBank/DDBJ databases">
        <authorList>
            <person name="Gupta K D."/>
        </authorList>
    </citation>
    <scope>NUCLEOTIDE SEQUENCE [LARGE SCALE GENOMIC DNA]</scope>
</reference>
<dbReference type="Proteomes" id="UP000467700">
    <property type="component" value="Unassembled WGS sequence"/>
</dbReference>
<dbReference type="OrthoDB" id="3264363at2759"/>
<dbReference type="AlphaFoldDB" id="A0A8S0VSA8"/>
<accession>A0A8S0VSA8</accession>